<accession>A0AAE0FGY4</accession>
<feature type="region of interest" description="Disordered" evidence="1">
    <location>
        <begin position="1"/>
        <end position="46"/>
    </location>
</feature>
<evidence type="ECO:0000313" key="3">
    <source>
        <dbReference type="Proteomes" id="UP001190700"/>
    </source>
</evidence>
<proteinExistence type="predicted"/>
<gene>
    <name evidence="2" type="ORF">CYMTET_31567</name>
</gene>
<feature type="compositionally biased region" description="Basic and acidic residues" evidence="1">
    <location>
        <begin position="7"/>
        <end position="18"/>
    </location>
</feature>
<protein>
    <submittedName>
        <fullName evidence="2">Uncharacterized protein</fullName>
    </submittedName>
</protein>
<keyword evidence="3" id="KW-1185">Reference proteome</keyword>
<sequence length="88" mass="9165">MRHSRARLKEQAGLDPVRDTGSPFGGRGHGGHVAVGGPPAHQAAGGTLQESWAAELGDRAGRQLLRKCTGWKMSQLAGGWPLAKAASQ</sequence>
<dbReference type="Proteomes" id="UP001190700">
    <property type="component" value="Unassembled WGS sequence"/>
</dbReference>
<evidence type="ECO:0000256" key="1">
    <source>
        <dbReference type="SAM" id="MobiDB-lite"/>
    </source>
</evidence>
<feature type="compositionally biased region" description="Gly residues" evidence="1">
    <location>
        <begin position="23"/>
        <end position="34"/>
    </location>
</feature>
<dbReference type="AlphaFoldDB" id="A0AAE0FGY4"/>
<comment type="caution">
    <text evidence="2">The sequence shown here is derived from an EMBL/GenBank/DDBJ whole genome shotgun (WGS) entry which is preliminary data.</text>
</comment>
<name>A0AAE0FGY4_9CHLO</name>
<reference evidence="2 3" key="1">
    <citation type="journal article" date="2015" name="Genome Biol. Evol.">
        <title>Comparative Genomics of a Bacterivorous Green Alga Reveals Evolutionary Causalities and Consequences of Phago-Mixotrophic Mode of Nutrition.</title>
        <authorList>
            <person name="Burns J.A."/>
            <person name="Paasch A."/>
            <person name="Narechania A."/>
            <person name="Kim E."/>
        </authorList>
    </citation>
    <scope>NUCLEOTIDE SEQUENCE [LARGE SCALE GENOMIC DNA]</scope>
    <source>
        <strain evidence="2 3">PLY_AMNH</strain>
    </source>
</reference>
<evidence type="ECO:0000313" key="2">
    <source>
        <dbReference type="EMBL" id="KAK3259437.1"/>
    </source>
</evidence>
<dbReference type="EMBL" id="LGRX02018743">
    <property type="protein sequence ID" value="KAK3259437.1"/>
    <property type="molecule type" value="Genomic_DNA"/>
</dbReference>
<organism evidence="2 3">
    <name type="scientific">Cymbomonas tetramitiformis</name>
    <dbReference type="NCBI Taxonomy" id="36881"/>
    <lineage>
        <taxon>Eukaryota</taxon>
        <taxon>Viridiplantae</taxon>
        <taxon>Chlorophyta</taxon>
        <taxon>Pyramimonadophyceae</taxon>
        <taxon>Pyramimonadales</taxon>
        <taxon>Pyramimonadaceae</taxon>
        <taxon>Cymbomonas</taxon>
    </lineage>
</organism>